<dbReference type="Proteomes" id="UP000051936">
    <property type="component" value="Unassembled WGS sequence"/>
</dbReference>
<dbReference type="GO" id="GO:0032259">
    <property type="term" value="P:methylation"/>
    <property type="evidence" value="ECO:0007669"/>
    <property type="project" value="UniProtKB-KW"/>
</dbReference>
<name>A0A0R3E2Q7_9BRAD</name>
<accession>A0A0R3E2Q7</accession>
<dbReference type="EMBL" id="LJYG01000026">
    <property type="protein sequence ID" value="KRQ16449.1"/>
    <property type="molecule type" value="Genomic_DNA"/>
</dbReference>
<feature type="domain" description="Methyltransferase type 11" evidence="4">
    <location>
        <begin position="15"/>
        <end position="104"/>
    </location>
</feature>
<sequence length="223" mass="24527">MALLSDLPQSDTIIELGAGTGKFTELLALGGKHILAVEPIAEMAARIAVDRLAAVEVLIGSAESIPAPDRVAGLVCCATAFHWFDYEKATREIFRVLKPNGALALIWNVRDERVPWVAAFSRIMDGYAGDTPRQSTGKWRVIFDDARFRHLESKSYPFSQAMPPSGILHRALSTSFIAALSSEEQDRVRTAVDRIIQNDPALIGHDIVAFPYVTELHLFVKQG</sequence>
<dbReference type="Gene3D" id="3.40.50.150">
    <property type="entry name" value="Vaccinia Virus protein VP39"/>
    <property type="match status" value="1"/>
</dbReference>
<evidence type="ECO:0000313" key="5">
    <source>
        <dbReference type="EMBL" id="KRQ16449.1"/>
    </source>
</evidence>
<organism evidence="5 6">
    <name type="scientific">Bradyrhizobium manausense</name>
    <dbReference type="NCBI Taxonomy" id="989370"/>
    <lineage>
        <taxon>Bacteria</taxon>
        <taxon>Pseudomonadati</taxon>
        <taxon>Pseudomonadota</taxon>
        <taxon>Alphaproteobacteria</taxon>
        <taxon>Hyphomicrobiales</taxon>
        <taxon>Nitrobacteraceae</taxon>
        <taxon>Bradyrhizobium</taxon>
    </lineage>
</organism>
<evidence type="ECO:0000256" key="1">
    <source>
        <dbReference type="ARBA" id="ARBA00008361"/>
    </source>
</evidence>
<comment type="similarity">
    <text evidence="1">Belongs to the methyltransferase superfamily.</text>
</comment>
<dbReference type="SUPFAM" id="SSF53335">
    <property type="entry name" value="S-adenosyl-L-methionine-dependent methyltransferases"/>
    <property type="match status" value="1"/>
</dbReference>
<evidence type="ECO:0000256" key="2">
    <source>
        <dbReference type="ARBA" id="ARBA00022603"/>
    </source>
</evidence>
<evidence type="ECO:0000259" key="4">
    <source>
        <dbReference type="Pfam" id="PF08241"/>
    </source>
</evidence>
<dbReference type="Pfam" id="PF08241">
    <property type="entry name" value="Methyltransf_11"/>
    <property type="match status" value="1"/>
</dbReference>
<comment type="caution">
    <text evidence="5">The sequence shown here is derived from an EMBL/GenBank/DDBJ whole genome shotgun (WGS) entry which is preliminary data.</text>
</comment>
<keyword evidence="2" id="KW-0489">Methyltransferase</keyword>
<keyword evidence="3" id="KW-0808">Transferase</keyword>
<dbReference type="InterPro" id="IPR013216">
    <property type="entry name" value="Methyltransf_11"/>
</dbReference>
<dbReference type="CDD" id="cd02440">
    <property type="entry name" value="AdoMet_MTases"/>
    <property type="match status" value="1"/>
</dbReference>
<dbReference type="STRING" id="989370.AOQ71_05720"/>
<reference evidence="5 6" key="1">
    <citation type="submission" date="2015-09" db="EMBL/GenBank/DDBJ databases">
        <title>Draft Genome Sequence of Bradyrhizobium manausense Strain BR 3351T, a Novel Symbiotic Nitrogen-Fixing Alphaproteobacterium Isolated from Brazilian Amazon Rain Forest.</title>
        <authorList>
            <person name="De Araujo J.L."/>
            <person name="Zilli J.E."/>
        </authorList>
    </citation>
    <scope>NUCLEOTIDE SEQUENCE [LARGE SCALE GENOMIC DNA]</scope>
    <source>
        <strain evidence="5 6">BR3351</strain>
    </source>
</reference>
<dbReference type="GO" id="GO:0008757">
    <property type="term" value="F:S-adenosylmethionine-dependent methyltransferase activity"/>
    <property type="evidence" value="ECO:0007669"/>
    <property type="project" value="InterPro"/>
</dbReference>
<protein>
    <recommendedName>
        <fullName evidence="4">Methyltransferase type 11 domain-containing protein</fullName>
    </recommendedName>
</protein>
<dbReference type="PANTHER" id="PTHR44942:SF4">
    <property type="entry name" value="METHYLTRANSFERASE TYPE 11 DOMAIN-CONTAINING PROTEIN"/>
    <property type="match status" value="1"/>
</dbReference>
<evidence type="ECO:0000313" key="6">
    <source>
        <dbReference type="Proteomes" id="UP000051936"/>
    </source>
</evidence>
<proteinExistence type="inferred from homology"/>
<gene>
    <name evidence="5" type="ORF">AOQ71_05720</name>
</gene>
<dbReference type="PANTHER" id="PTHR44942">
    <property type="entry name" value="METHYLTRANSF_11 DOMAIN-CONTAINING PROTEIN"/>
    <property type="match status" value="1"/>
</dbReference>
<dbReference type="InterPro" id="IPR051052">
    <property type="entry name" value="Diverse_substrate_MTase"/>
</dbReference>
<keyword evidence="6" id="KW-1185">Reference proteome</keyword>
<dbReference type="InterPro" id="IPR029063">
    <property type="entry name" value="SAM-dependent_MTases_sf"/>
</dbReference>
<dbReference type="AlphaFoldDB" id="A0A0R3E2Q7"/>
<evidence type="ECO:0000256" key="3">
    <source>
        <dbReference type="ARBA" id="ARBA00022679"/>
    </source>
</evidence>